<evidence type="ECO:0000256" key="4">
    <source>
        <dbReference type="ARBA" id="ARBA00022989"/>
    </source>
</evidence>
<comment type="subcellular location">
    <subcellularLocation>
        <location evidence="1">Membrane</location>
        <topology evidence="1">Multi-pass membrane protein</topology>
    </subcellularLocation>
</comment>
<keyword evidence="3 6" id="KW-0812">Transmembrane</keyword>
<evidence type="ECO:0000256" key="6">
    <source>
        <dbReference type="SAM" id="Phobius"/>
    </source>
</evidence>
<keyword evidence="8" id="KW-1185">Reference proteome</keyword>
<keyword evidence="5 6" id="KW-0472">Membrane</keyword>
<dbReference type="EMBL" id="JAVIJP010000027">
    <property type="protein sequence ID" value="KAL3636280.1"/>
    <property type="molecule type" value="Genomic_DNA"/>
</dbReference>
<evidence type="ECO:0000256" key="5">
    <source>
        <dbReference type="ARBA" id="ARBA00023136"/>
    </source>
</evidence>
<dbReference type="Proteomes" id="UP001632038">
    <property type="component" value="Unassembled WGS sequence"/>
</dbReference>
<evidence type="ECO:0000256" key="1">
    <source>
        <dbReference type="ARBA" id="ARBA00004141"/>
    </source>
</evidence>
<evidence type="ECO:0000256" key="3">
    <source>
        <dbReference type="ARBA" id="ARBA00022692"/>
    </source>
</evidence>
<evidence type="ECO:0000313" key="8">
    <source>
        <dbReference type="Proteomes" id="UP001632038"/>
    </source>
</evidence>
<dbReference type="AlphaFoldDB" id="A0ABD3D5R3"/>
<proteinExistence type="inferred from homology"/>
<dbReference type="GO" id="GO:0005737">
    <property type="term" value="C:cytoplasm"/>
    <property type="evidence" value="ECO:0007669"/>
    <property type="project" value="UniProtKB-ARBA"/>
</dbReference>
<keyword evidence="4 6" id="KW-1133">Transmembrane helix</keyword>
<feature type="transmembrane region" description="Helical" evidence="6">
    <location>
        <begin position="126"/>
        <end position="148"/>
    </location>
</feature>
<accession>A0ABD3D5R3</accession>
<reference evidence="8" key="1">
    <citation type="journal article" date="2024" name="IScience">
        <title>Strigolactones Initiate the Formation of Haustorium-like Structures in Castilleja.</title>
        <authorList>
            <person name="Buerger M."/>
            <person name="Peterson D."/>
            <person name="Chory J."/>
        </authorList>
    </citation>
    <scope>NUCLEOTIDE SEQUENCE [LARGE SCALE GENOMIC DNA]</scope>
</reference>
<evidence type="ECO:0000313" key="7">
    <source>
        <dbReference type="EMBL" id="KAL3636280.1"/>
    </source>
</evidence>
<dbReference type="Pfam" id="PF03248">
    <property type="entry name" value="Rer1"/>
    <property type="match status" value="1"/>
</dbReference>
<dbReference type="GO" id="GO:0016020">
    <property type="term" value="C:membrane"/>
    <property type="evidence" value="ECO:0007669"/>
    <property type="project" value="UniProtKB-SubCell"/>
</dbReference>
<feature type="transmembrane region" description="Helical" evidence="6">
    <location>
        <begin position="48"/>
        <end position="69"/>
    </location>
</feature>
<comment type="similarity">
    <text evidence="2">Belongs to the RER1 family.</text>
</comment>
<feature type="transmembrane region" description="Helical" evidence="6">
    <location>
        <begin position="101"/>
        <end position="120"/>
    </location>
</feature>
<name>A0ABD3D5R3_9LAMI</name>
<dbReference type="PANTHER" id="PTHR10743">
    <property type="entry name" value="PROTEIN RER1"/>
    <property type="match status" value="1"/>
</dbReference>
<dbReference type="PANTHER" id="PTHR10743:SF0">
    <property type="entry name" value="PROTEIN RER1"/>
    <property type="match status" value="1"/>
</dbReference>
<dbReference type="InterPro" id="IPR004932">
    <property type="entry name" value="Rer1"/>
</dbReference>
<protein>
    <submittedName>
        <fullName evidence="7">Uncharacterized protein</fullName>
    </submittedName>
</protein>
<gene>
    <name evidence="7" type="ORF">CASFOL_020827</name>
</gene>
<comment type="caution">
    <text evidence="7">The sequence shown here is derived from an EMBL/GenBank/DDBJ whole genome shotgun (WGS) entry which is preliminary data.</text>
</comment>
<evidence type="ECO:0000256" key="2">
    <source>
        <dbReference type="ARBA" id="ARBA00006070"/>
    </source>
</evidence>
<organism evidence="7 8">
    <name type="scientific">Castilleja foliolosa</name>
    <dbReference type="NCBI Taxonomy" id="1961234"/>
    <lineage>
        <taxon>Eukaryota</taxon>
        <taxon>Viridiplantae</taxon>
        <taxon>Streptophyta</taxon>
        <taxon>Embryophyta</taxon>
        <taxon>Tracheophyta</taxon>
        <taxon>Spermatophyta</taxon>
        <taxon>Magnoliopsida</taxon>
        <taxon>eudicotyledons</taxon>
        <taxon>Gunneridae</taxon>
        <taxon>Pentapetalae</taxon>
        <taxon>asterids</taxon>
        <taxon>lamiids</taxon>
        <taxon>Lamiales</taxon>
        <taxon>Orobanchaceae</taxon>
        <taxon>Pedicularideae</taxon>
        <taxon>Castillejinae</taxon>
        <taxon>Castilleja</taxon>
    </lineage>
</organism>
<sequence>MGRVYAIKNRIQYYKDKLKGQFRHRWISTFVLACFYVVRIYLNGYCIVTFYLSILISGFLRIFMSSVVCRDGSDLLPDPSDAPIKTSDHKFRPFVPLMPEFRFWCIVNMFFCVALSMTFIPKLNTHVSVVGIGSYFLFWLSFTFFQLIELLTSMKKDKFFPFYYGDKKQQGLKDETISQSDTESTARKVKGKAVSVEDWILTSSSPGGPYNPELIPSFGGHVAVDIWNHKERDTPRAHHRGGCIDAWPQLTGQTEDLVKKTGLYNLGMIHYANPDSSLIADR</sequence>